<keyword evidence="3" id="KW-1185">Reference proteome</keyword>
<organism evidence="2 3">
    <name type="scientific">Iris pallida</name>
    <name type="common">Sweet iris</name>
    <dbReference type="NCBI Taxonomy" id="29817"/>
    <lineage>
        <taxon>Eukaryota</taxon>
        <taxon>Viridiplantae</taxon>
        <taxon>Streptophyta</taxon>
        <taxon>Embryophyta</taxon>
        <taxon>Tracheophyta</taxon>
        <taxon>Spermatophyta</taxon>
        <taxon>Magnoliopsida</taxon>
        <taxon>Liliopsida</taxon>
        <taxon>Asparagales</taxon>
        <taxon>Iridaceae</taxon>
        <taxon>Iridoideae</taxon>
        <taxon>Irideae</taxon>
        <taxon>Iris</taxon>
    </lineage>
</organism>
<dbReference type="InterPro" id="IPR011990">
    <property type="entry name" value="TPR-like_helical_dom_sf"/>
</dbReference>
<dbReference type="SUPFAM" id="SSF81901">
    <property type="entry name" value="HCP-like"/>
    <property type="match status" value="1"/>
</dbReference>
<protein>
    <submittedName>
        <fullName evidence="2">Uncharacterized protein</fullName>
    </submittedName>
</protein>
<evidence type="ECO:0000313" key="2">
    <source>
        <dbReference type="EMBL" id="KAJ6818936.1"/>
    </source>
</evidence>
<dbReference type="InterPro" id="IPR006597">
    <property type="entry name" value="Sel1-like"/>
</dbReference>
<dbReference type="EMBL" id="JANAVB010026799">
    <property type="protein sequence ID" value="KAJ6818936.1"/>
    <property type="molecule type" value="Genomic_DNA"/>
</dbReference>
<gene>
    <name evidence="2" type="ORF">M6B38_404385</name>
</gene>
<dbReference type="Proteomes" id="UP001140949">
    <property type="component" value="Unassembled WGS sequence"/>
</dbReference>
<dbReference type="PANTHER" id="PTHR36792">
    <property type="entry name" value="EXPRESSED PROTEIN"/>
    <property type="match status" value="1"/>
</dbReference>
<dbReference type="PANTHER" id="PTHR36792:SF5">
    <property type="entry name" value="SEL1 REPEAT PROTEIN"/>
    <property type="match status" value="1"/>
</dbReference>
<reference evidence="2" key="1">
    <citation type="journal article" date="2023" name="GigaByte">
        <title>Genome assembly of the bearded iris, Iris pallida Lam.</title>
        <authorList>
            <person name="Bruccoleri R.E."/>
            <person name="Oakeley E.J."/>
            <person name="Faust A.M.E."/>
            <person name="Altorfer M."/>
            <person name="Dessus-Babus S."/>
            <person name="Burckhardt D."/>
            <person name="Oertli M."/>
            <person name="Naumann U."/>
            <person name="Petersen F."/>
            <person name="Wong J."/>
        </authorList>
    </citation>
    <scope>NUCLEOTIDE SEQUENCE</scope>
    <source>
        <strain evidence="2">GSM-AAB239-AS_SAM_17_03QT</strain>
    </source>
</reference>
<feature type="compositionally biased region" description="Acidic residues" evidence="1">
    <location>
        <begin position="134"/>
        <end position="144"/>
    </location>
</feature>
<feature type="region of interest" description="Disordered" evidence="1">
    <location>
        <begin position="22"/>
        <end position="55"/>
    </location>
</feature>
<dbReference type="AlphaFoldDB" id="A0AAX6FR88"/>
<evidence type="ECO:0000313" key="3">
    <source>
        <dbReference type="Proteomes" id="UP001140949"/>
    </source>
</evidence>
<comment type="caution">
    <text evidence="2">The sequence shown here is derived from an EMBL/GenBank/DDBJ whole genome shotgun (WGS) entry which is preliminary data.</text>
</comment>
<proteinExistence type="predicted"/>
<dbReference type="Gene3D" id="1.25.40.10">
    <property type="entry name" value="Tetratricopeptide repeat domain"/>
    <property type="match status" value="1"/>
</dbReference>
<name>A0AAX6FR88_IRIPA</name>
<reference evidence="2" key="2">
    <citation type="submission" date="2023-04" db="EMBL/GenBank/DDBJ databases">
        <authorList>
            <person name="Bruccoleri R.E."/>
            <person name="Oakeley E.J."/>
            <person name="Faust A.-M."/>
            <person name="Dessus-Babus S."/>
            <person name="Altorfer M."/>
            <person name="Burckhardt D."/>
            <person name="Oertli M."/>
            <person name="Naumann U."/>
            <person name="Petersen F."/>
            <person name="Wong J."/>
        </authorList>
    </citation>
    <scope>NUCLEOTIDE SEQUENCE</scope>
    <source>
        <strain evidence="2">GSM-AAB239-AS_SAM_17_03QT</strain>
        <tissue evidence="2">Leaf</tissue>
    </source>
</reference>
<sequence>MGKRPPPELQYFTRRFSERLKSAKIKDKTLDSHSGGGGGSGMEGSPASGEAAERRVPLGQVVADCVRRWFQDTLKEARNGDTAMQVLVGQMYHSGYGVTRNDQKAKSWITKASKYRSSVWKVGDKRPGYNASDSDSDEVKDDKS</sequence>
<dbReference type="SMART" id="SM00671">
    <property type="entry name" value="SEL1"/>
    <property type="match status" value="1"/>
</dbReference>
<evidence type="ECO:0000256" key="1">
    <source>
        <dbReference type="SAM" id="MobiDB-lite"/>
    </source>
</evidence>
<feature type="compositionally biased region" description="Basic and acidic residues" evidence="1">
    <location>
        <begin position="22"/>
        <end position="31"/>
    </location>
</feature>
<accession>A0AAX6FR88</accession>
<feature type="region of interest" description="Disordered" evidence="1">
    <location>
        <begin position="122"/>
        <end position="144"/>
    </location>
</feature>